<dbReference type="EMBL" id="SMAF01000007">
    <property type="protein sequence ID" value="TCS98825.1"/>
    <property type="molecule type" value="Genomic_DNA"/>
</dbReference>
<dbReference type="SUPFAM" id="SSF53850">
    <property type="entry name" value="Periplasmic binding protein-like II"/>
    <property type="match status" value="1"/>
</dbReference>
<keyword evidence="7" id="KW-1185">Reference proteome</keyword>
<dbReference type="InterPro" id="IPR011862">
    <property type="entry name" value="Phos-bd"/>
</dbReference>
<gene>
    <name evidence="6" type="ORF">EDC25_10720</name>
</gene>
<keyword evidence="3" id="KW-0732">Signal</keyword>
<dbReference type="InterPro" id="IPR050811">
    <property type="entry name" value="Phosphate_ABC_transporter"/>
</dbReference>
<proteinExistence type="inferred from homology"/>
<keyword evidence="4" id="KW-0964">Secreted</keyword>
<dbReference type="Gene3D" id="3.40.190.10">
    <property type="entry name" value="Periplasmic binding protein-like II"/>
    <property type="match status" value="2"/>
</dbReference>
<evidence type="ECO:0000256" key="2">
    <source>
        <dbReference type="ARBA" id="ARBA00022448"/>
    </source>
</evidence>
<dbReference type="GO" id="GO:0042301">
    <property type="term" value="F:phosphate ion binding"/>
    <property type="evidence" value="ECO:0007669"/>
    <property type="project" value="UniProtKB-UniRule"/>
</dbReference>
<comment type="function">
    <text evidence="4">Involved in the system for phosphate transport across the cytoplasmic membrane.</text>
</comment>
<evidence type="ECO:0000313" key="7">
    <source>
        <dbReference type="Proteomes" id="UP000294599"/>
    </source>
</evidence>
<organism evidence="6 7">
    <name type="scientific">Pseudofulvimonas gallinarii</name>
    <dbReference type="NCBI Taxonomy" id="634155"/>
    <lineage>
        <taxon>Bacteria</taxon>
        <taxon>Pseudomonadati</taxon>
        <taxon>Pseudomonadota</taxon>
        <taxon>Gammaproteobacteria</taxon>
        <taxon>Lysobacterales</taxon>
        <taxon>Rhodanobacteraceae</taxon>
        <taxon>Pseudofulvimonas</taxon>
    </lineage>
</organism>
<protein>
    <recommendedName>
        <fullName evidence="4">Phosphate-binding protein</fullName>
    </recommendedName>
</protein>
<dbReference type="AlphaFoldDB" id="A0A4R3LH56"/>
<accession>A0A4R3LH56</accession>
<dbReference type="InterPro" id="IPR024370">
    <property type="entry name" value="PBP_domain"/>
</dbReference>
<evidence type="ECO:0000256" key="3">
    <source>
        <dbReference type="ARBA" id="ARBA00022729"/>
    </source>
</evidence>
<comment type="caution">
    <text evidence="6">The sequence shown here is derived from an EMBL/GenBank/DDBJ whole genome shotgun (WGS) entry which is preliminary data.</text>
</comment>
<dbReference type="GO" id="GO:0005576">
    <property type="term" value="C:extracellular region"/>
    <property type="evidence" value="ECO:0007669"/>
    <property type="project" value="UniProtKB-SubCell"/>
</dbReference>
<evidence type="ECO:0000256" key="4">
    <source>
        <dbReference type="RuleBase" id="RU367119"/>
    </source>
</evidence>
<evidence type="ECO:0000313" key="6">
    <source>
        <dbReference type="EMBL" id="TCS98825.1"/>
    </source>
</evidence>
<dbReference type="GO" id="GO:0042597">
    <property type="term" value="C:periplasmic space"/>
    <property type="evidence" value="ECO:0007669"/>
    <property type="project" value="UniProtKB-SubCell"/>
</dbReference>
<dbReference type="GO" id="GO:0006817">
    <property type="term" value="P:phosphate ion transport"/>
    <property type="evidence" value="ECO:0007669"/>
    <property type="project" value="UniProtKB-UniRule"/>
</dbReference>
<feature type="domain" description="PBP" evidence="5">
    <location>
        <begin position="61"/>
        <end position="313"/>
    </location>
</feature>
<keyword evidence="2 4" id="KW-0813">Transport</keyword>
<comment type="similarity">
    <text evidence="1 4">Belongs to the PstS family.</text>
</comment>
<dbReference type="Pfam" id="PF12849">
    <property type="entry name" value="PBP_like_2"/>
    <property type="match status" value="1"/>
</dbReference>
<dbReference type="PANTHER" id="PTHR30570">
    <property type="entry name" value="PERIPLASMIC PHOSPHATE BINDING COMPONENT OF PHOSPHATE ABC TRANSPORTER"/>
    <property type="match status" value="1"/>
</dbReference>
<dbReference type="CDD" id="cd13654">
    <property type="entry name" value="PBP2_phosphate_like_2"/>
    <property type="match status" value="1"/>
</dbReference>
<reference evidence="6 7" key="1">
    <citation type="submission" date="2019-03" db="EMBL/GenBank/DDBJ databases">
        <title>Genomic Encyclopedia of Type Strains, Phase IV (KMG-IV): sequencing the most valuable type-strain genomes for metagenomic binning, comparative biology and taxonomic classification.</title>
        <authorList>
            <person name="Goeker M."/>
        </authorList>
    </citation>
    <scope>NUCLEOTIDE SEQUENCE [LARGE SCALE GENOMIC DNA]</scope>
    <source>
        <strain evidence="6 7">DSM 21944</strain>
    </source>
</reference>
<evidence type="ECO:0000256" key="1">
    <source>
        <dbReference type="ARBA" id="ARBA00008725"/>
    </source>
</evidence>
<keyword evidence="4" id="KW-0592">Phosphate transport</keyword>
<dbReference type="NCBIfam" id="TIGR02136">
    <property type="entry name" value="ptsS_2"/>
    <property type="match status" value="1"/>
</dbReference>
<sequence>MLPQQTQHILCAAMIQRPLQPTGIPMRHDVRLLPVLVVLCIAACADSEVDGGPPGPPRPVPTPLVQIDGSSTVYPVTEAVAEEFQARRGGRVRVTVGVSGTGGGFKKFCRGETQISNASRPILEQEIQACAAAGVRYIELPVAFDALTVVVNPQNTWIDSISIEELATMWRPEAQGTVSKWSDVNPSWPGHPLRLFGPGADSGTFDYFTEATVGKAKSSRGDFTASEDDNVLVTGIANDANALGFFGLAYYSENRDRLRALAIRNGSGPAVAPSLQSVADGSYTPLSRPIFIYANADAVNRRPELREFVEFYLTHAQDLIREVGYVPLPDEAYQLALARLSRGDTGSVFEGHSEVGVRVEELLQRTPK</sequence>
<dbReference type="GO" id="GO:0007155">
    <property type="term" value="P:cell adhesion"/>
    <property type="evidence" value="ECO:0007669"/>
    <property type="project" value="UniProtKB-UniRule"/>
</dbReference>
<dbReference type="PANTHER" id="PTHR30570:SF1">
    <property type="entry name" value="PHOSPHATE-BINDING PROTEIN PSTS"/>
    <property type="match status" value="1"/>
</dbReference>
<comment type="subcellular location">
    <subcellularLocation>
        <location evidence="4">Periplasm</location>
    </subcellularLocation>
    <subcellularLocation>
        <location evidence="4">Secreted</location>
    </subcellularLocation>
</comment>
<keyword evidence="4" id="KW-0574">Periplasm</keyword>
<evidence type="ECO:0000259" key="5">
    <source>
        <dbReference type="Pfam" id="PF12849"/>
    </source>
</evidence>
<name>A0A4R3LH56_9GAMM</name>
<dbReference type="Proteomes" id="UP000294599">
    <property type="component" value="Unassembled WGS sequence"/>
</dbReference>